<keyword evidence="1" id="KW-0472">Membrane</keyword>
<dbReference type="EMBL" id="JBHTEY010000004">
    <property type="protein sequence ID" value="MFC7613727.1"/>
    <property type="molecule type" value="Genomic_DNA"/>
</dbReference>
<keyword evidence="1" id="KW-0812">Transmembrane</keyword>
<dbReference type="Proteomes" id="UP001596512">
    <property type="component" value="Unassembled WGS sequence"/>
</dbReference>
<evidence type="ECO:0000313" key="2">
    <source>
        <dbReference type="EMBL" id="MFC7613727.1"/>
    </source>
</evidence>
<accession>A0ABW2TL84</accession>
<reference evidence="3" key="1">
    <citation type="journal article" date="2019" name="Int. J. Syst. Evol. Microbiol.">
        <title>The Global Catalogue of Microorganisms (GCM) 10K type strain sequencing project: providing services to taxonomists for standard genome sequencing and annotation.</title>
        <authorList>
            <consortium name="The Broad Institute Genomics Platform"/>
            <consortium name="The Broad Institute Genome Sequencing Center for Infectious Disease"/>
            <person name="Wu L."/>
            <person name="Ma J."/>
        </authorList>
    </citation>
    <scope>NUCLEOTIDE SEQUENCE [LARGE SCALE GENOMIC DNA]</scope>
    <source>
        <strain evidence="3">JCM 17695</strain>
    </source>
</reference>
<organism evidence="2 3">
    <name type="scientific">Actinokineospora soli</name>
    <dbReference type="NCBI Taxonomy" id="1048753"/>
    <lineage>
        <taxon>Bacteria</taxon>
        <taxon>Bacillati</taxon>
        <taxon>Actinomycetota</taxon>
        <taxon>Actinomycetes</taxon>
        <taxon>Pseudonocardiales</taxon>
        <taxon>Pseudonocardiaceae</taxon>
        <taxon>Actinokineospora</taxon>
    </lineage>
</organism>
<feature type="transmembrane region" description="Helical" evidence="1">
    <location>
        <begin position="236"/>
        <end position="258"/>
    </location>
</feature>
<proteinExistence type="predicted"/>
<keyword evidence="3" id="KW-1185">Reference proteome</keyword>
<evidence type="ECO:0000256" key="1">
    <source>
        <dbReference type="SAM" id="Phobius"/>
    </source>
</evidence>
<keyword evidence="1" id="KW-1133">Transmembrane helix</keyword>
<gene>
    <name evidence="2" type="ORF">ACFQV2_09185</name>
</gene>
<name>A0ABW2TL84_9PSEU</name>
<comment type="caution">
    <text evidence="2">The sequence shown here is derived from an EMBL/GenBank/DDBJ whole genome shotgun (WGS) entry which is preliminary data.</text>
</comment>
<sequence length="420" mass="42694">MRLVRLGDSAGAPRVEADVRAALASWGPGAAVLGGVALLGARPPGVEHRLDAVVLLPRGLIVVVGVDLPDPALRLEAPLTGQWKTDGWPLVRPDGATNPGDEALAAGAAVTALLQAERVEPLPVGVVIAVGPYVQQVSQPTADLVRGVRILHPEPRTLLSAARELATYDHPCPAPQAARILAALAPEADLGVAALVAEGFPETAPAARTTFIPKAALAPRPAPAPRPAERRGTPRWLPIAAAVLVVVLLIAGIVLALGSADSASQESPDGRPTAPVGVEGVAFTAHGSARGSDCAAATYGDIKAWLERNGCGEVVRARYAAGSGDGTAAVLVSVLRFPASAGAAELRAVADRPGSGGVRDLDGGWPDGQAPVFDHAAFLTGSEGNSVKLVQAVWLGRASDPADPRLVGIAERALRLAVTG</sequence>
<protein>
    <submittedName>
        <fullName evidence="2">Uncharacterized protein</fullName>
    </submittedName>
</protein>
<evidence type="ECO:0000313" key="3">
    <source>
        <dbReference type="Proteomes" id="UP001596512"/>
    </source>
</evidence>